<evidence type="ECO:0000256" key="2">
    <source>
        <dbReference type="ARBA" id="ARBA00022448"/>
    </source>
</evidence>
<keyword evidence="4" id="KW-1133">Transmembrane helix</keyword>
<dbReference type="GO" id="GO:0016887">
    <property type="term" value="F:ATP hydrolysis activity"/>
    <property type="evidence" value="ECO:0007669"/>
    <property type="project" value="InterPro"/>
</dbReference>
<protein>
    <submittedName>
        <fullName evidence="7">AB27G</fullName>
    </submittedName>
</protein>
<dbReference type="InterPro" id="IPR027417">
    <property type="entry name" value="P-loop_NTPase"/>
</dbReference>
<dbReference type="PANTHER" id="PTHR48041:SF111">
    <property type="entry name" value="ABC TRANSPORTER G FAMILY MEMBER 14"/>
    <property type="match status" value="1"/>
</dbReference>
<organism evidence="7 8">
    <name type="scientific">Hepatospora eriocheir</name>
    <dbReference type="NCBI Taxonomy" id="1081669"/>
    <lineage>
        <taxon>Eukaryota</taxon>
        <taxon>Fungi</taxon>
        <taxon>Fungi incertae sedis</taxon>
        <taxon>Microsporidia</taxon>
        <taxon>Hepatosporidae</taxon>
        <taxon>Hepatospora</taxon>
    </lineage>
</organism>
<evidence type="ECO:0000256" key="3">
    <source>
        <dbReference type="ARBA" id="ARBA00022692"/>
    </source>
</evidence>
<dbReference type="GO" id="GO:0042626">
    <property type="term" value="F:ATPase-coupled transmembrane transporter activity"/>
    <property type="evidence" value="ECO:0007669"/>
    <property type="project" value="TreeGrafter"/>
</dbReference>
<comment type="caution">
    <text evidence="7">The sequence shown here is derived from an EMBL/GenBank/DDBJ whole genome shotgun (WGS) entry which is preliminary data.</text>
</comment>
<name>A0A1X0QHP4_9MICR</name>
<dbReference type="Pfam" id="PF00005">
    <property type="entry name" value="ABC_tran"/>
    <property type="match status" value="1"/>
</dbReference>
<dbReference type="Proteomes" id="UP000192501">
    <property type="component" value="Unassembled WGS sequence"/>
</dbReference>
<dbReference type="SUPFAM" id="SSF52540">
    <property type="entry name" value="P-loop containing nucleoside triphosphate hydrolases"/>
    <property type="match status" value="1"/>
</dbReference>
<evidence type="ECO:0000256" key="4">
    <source>
        <dbReference type="ARBA" id="ARBA00022989"/>
    </source>
</evidence>
<dbReference type="InterPro" id="IPR050352">
    <property type="entry name" value="ABCG_transporters"/>
</dbReference>
<proteinExistence type="predicted"/>
<keyword evidence="3" id="KW-0812">Transmembrane</keyword>
<evidence type="ECO:0000256" key="5">
    <source>
        <dbReference type="ARBA" id="ARBA00023136"/>
    </source>
</evidence>
<dbReference type="VEuPathDB" id="MicrosporidiaDB:A0H76_1099"/>
<reference evidence="7 8" key="1">
    <citation type="journal article" date="2017" name="Environ. Microbiol.">
        <title>Decay of the glycolytic pathway and adaptation to intranuclear parasitism within Enterocytozoonidae microsporidia.</title>
        <authorList>
            <person name="Wiredu Boakye D."/>
            <person name="Jaroenlak P."/>
            <person name="Prachumwat A."/>
            <person name="Williams T.A."/>
            <person name="Bateman K.S."/>
            <person name="Itsathitphaisarn O."/>
            <person name="Sritunyalucksana K."/>
            <person name="Paszkiewicz K.H."/>
            <person name="Moore K.A."/>
            <person name="Stentiford G.D."/>
            <person name="Williams B.A."/>
        </authorList>
    </citation>
    <scope>NUCLEOTIDE SEQUENCE [LARGE SCALE GENOMIC DNA]</scope>
    <source>
        <strain evidence="8">canceri</strain>
    </source>
</reference>
<evidence type="ECO:0000313" key="7">
    <source>
        <dbReference type="EMBL" id="ORD99292.1"/>
    </source>
</evidence>
<keyword evidence="2" id="KW-0813">Transport</keyword>
<dbReference type="AlphaFoldDB" id="A0A1X0QHP4"/>
<sequence length="81" mass="8892">MDQKIDRKSKISFIANPRSADKNTEILNDIEGSAYTGEVMGVIGPSGSGKSSLFDFLANQFSKQKVTEGHVFINNKEVKIN</sequence>
<dbReference type="InterPro" id="IPR003439">
    <property type="entry name" value="ABC_transporter-like_ATP-bd"/>
</dbReference>
<feature type="domain" description="ABC transporter" evidence="6">
    <location>
        <begin position="27"/>
        <end position="79"/>
    </location>
</feature>
<dbReference type="EMBL" id="LTAI01000239">
    <property type="protein sequence ID" value="ORD99292.1"/>
    <property type="molecule type" value="Genomic_DNA"/>
</dbReference>
<evidence type="ECO:0000313" key="8">
    <source>
        <dbReference type="Proteomes" id="UP000192501"/>
    </source>
</evidence>
<evidence type="ECO:0000259" key="6">
    <source>
        <dbReference type="Pfam" id="PF00005"/>
    </source>
</evidence>
<accession>A0A1X0QHP4</accession>
<dbReference type="VEuPathDB" id="MicrosporidiaDB:HERIO_54"/>
<comment type="subcellular location">
    <subcellularLocation>
        <location evidence="1">Membrane</location>
        <topology evidence="1">Multi-pass membrane protein</topology>
    </subcellularLocation>
</comment>
<gene>
    <name evidence="7" type="primary">AB27G</name>
    <name evidence="7" type="ORF">A0H76_1099</name>
</gene>
<dbReference type="GO" id="GO:0005524">
    <property type="term" value="F:ATP binding"/>
    <property type="evidence" value="ECO:0007669"/>
    <property type="project" value="InterPro"/>
</dbReference>
<dbReference type="Gene3D" id="3.40.50.300">
    <property type="entry name" value="P-loop containing nucleotide triphosphate hydrolases"/>
    <property type="match status" value="1"/>
</dbReference>
<evidence type="ECO:0000256" key="1">
    <source>
        <dbReference type="ARBA" id="ARBA00004141"/>
    </source>
</evidence>
<dbReference type="GO" id="GO:0016020">
    <property type="term" value="C:membrane"/>
    <property type="evidence" value="ECO:0007669"/>
    <property type="project" value="UniProtKB-SubCell"/>
</dbReference>
<dbReference type="PANTHER" id="PTHR48041">
    <property type="entry name" value="ABC TRANSPORTER G FAMILY MEMBER 28"/>
    <property type="match status" value="1"/>
</dbReference>
<keyword evidence="5" id="KW-0472">Membrane</keyword>